<keyword evidence="8" id="KW-1185">Reference proteome</keyword>
<feature type="chain" id="PRO_5021319591" description="AA1-like domain-containing protein" evidence="5">
    <location>
        <begin position="20"/>
        <end position="191"/>
    </location>
</feature>
<protein>
    <recommendedName>
        <fullName evidence="6">AA1-like domain-containing protein</fullName>
    </recommendedName>
</protein>
<dbReference type="InParanoid" id="A0A507AXU1"/>
<dbReference type="GO" id="GO:0005576">
    <property type="term" value="C:extracellular region"/>
    <property type="evidence" value="ECO:0007669"/>
    <property type="project" value="UniProtKB-SubCell"/>
</dbReference>
<dbReference type="InterPro" id="IPR032382">
    <property type="entry name" value="AltA1"/>
</dbReference>
<evidence type="ECO:0000259" key="6">
    <source>
        <dbReference type="Pfam" id="PF16541"/>
    </source>
</evidence>
<evidence type="ECO:0000256" key="4">
    <source>
        <dbReference type="ARBA" id="ARBA00023157"/>
    </source>
</evidence>
<sequence>MYTTLAAALSLLSVASGAAIGIRDNNPGCQAASMGDFEWKITGFDYHASYIFTTPAHQNSWGYVNFNVSNPALAYHATCSATSNQLSDFFYGTVNYKCTNPEGTPASTVTTFAWNYPAGKLDLNQTWTCSDLDPQYPARFNAYGTTQVPQECKDVTETNPDWQMGQIYSSRTVTCDVVDLTIKPYEMTAVA</sequence>
<proteinExistence type="predicted"/>
<accession>A0A507AXU1</accession>
<evidence type="ECO:0000256" key="3">
    <source>
        <dbReference type="ARBA" id="ARBA00022729"/>
    </source>
</evidence>
<evidence type="ECO:0000313" key="8">
    <source>
        <dbReference type="Proteomes" id="UP000319257"/>
    </source>
</evidence>
<comment type="subcellular location">
    <subcellularLocation>
        <location evidence="1">Secreted</location>
    </subcellularLocation>
</comment>
<comment type="caution">
    <text evidence="7">The sequence shown here is derived from an EMBL/GenBank/DDBJ whole genome shotgun (WGS) entry which is preliminary data.</text>
</comment>
<gene>
    <name evidence="7" type="ORF">E0L32_005167</name>
</gene>
<feature type="domain" description="AA1-like" evidence="6">
    <location>
        <begin position="41"/>
        <end position="175"/>
    </location>
</feature>
<evidence type="ECO:0000313" key="7">
    <source>
        <dbReference type="EMBL" id="TPX14772.1"/>
    </source>
</evidence>
<dbReference type="OrthoDB" id="3539798at2759"/>
<dbReference type="GeneID" id="41972614"/>
<feature type="signal peptide" evidence="5">
    <location>
        <begin position="1"/>
        <end position="19"/>
    </location>
</feature>
<keyword evidence="2" id="KW-0964">Secreted</keyword>
<dbReference type="Pfam" id="PF16541">
    <property type="entry name" value="AltA1"/>
    <property type="match status" value="1"/>
</dbReference>
<name>A0A507AXU1_9PEZI</name>
<keyword evidence="4" id="KW-1015">Disulfide bond</keyword>
<evidence type="ECO:0000256" key="5">
    <source>
        <dbReference type="SAM" id="SignalP"/>
    </source>
</evidence>
<keyword evidence="3 5" id="KW-0732">Signal</keyword>
<dbReference type="AlphaFoldDB" id="A0A507AXU1"/>
<organism evidence="7 8">
    <name type="scientific">Thyridium curvatum</name>
    <dbReference type="NCBI Taxonomy" id="1093900"/>
    <lineage>
        <taxon>Eukaryota</taxon>
        <taxon>Fungi</taxon>
        <taxon>Dikarya</taxon>
        <taxon>Ascomycota</taxon>
        <taxon>Pezizomycotina</taxon>
        <taxon>Sordariomycetes</taxon>
        <taxon>Sordariomycetidae</taxon>
        <taxon>Thyridiales</taxon>
        <taxon>Thyridiaceae</taxon>
        <taxon>Thyridium</taxon>
    </lineage>
</organism>
<dbReference type="EMBL" id="SKBQ01000026">
    <property type="protein sequence ID" value="TPX14772.1"/>
    <property type="molecule type" value="Genomic_DNA"/>
</dbReference>
<evidence type="ECO:0000256" key="2">
    <source>
        <dbReference type="ARBA" id="ARBA00022525"/>
    </source>
</evidence>
<reference evidence="7 8" key="1">
    <citation type="submission" date="2019-06" db="EMBL/GenBank/DDBJ databases">
        <title>Draft genome sequence of the filamentous fungus Phialemoniopsis curvata isolated from diesel fuel.</title>
        <authorList>
            <person name="Varaljay V.A."/>
            <person name="Lyon W.J."/>
            <person name="Crouch A.L."/>
            <person name="Drake C.E."/>
            <person name="Hollomon J.M."/>
            <person name="Nadeau L.J."/>
            <person name="Nunn H.S."/>
            <person name="Stevenson B.S."/>
            <person name="Bojanowski C.L."/>
            <person name="Crookes-Goodson W.J."/>
        </authorList>
    </citation>
    <scope>NUCLEOTIDE SEQUENCE [LARGE SCALE GENOMIC DNA]</scope>
    <source>
        <strain evidence="7 8">D216</strain>
    </source>
</reference>
<dbReference type="RefSeq" id="XP_030996483.1">
    <property type="nucleotide sequence ID" value="XM_031139659.1"/>
</dbReference>
<dbReference type="Proteomes" id="UP000319257">
    <property type="component" value="Unassembled WGS sequence"/>
</dbReference>
<evidence type="ECO:0000256" key="1">
    <source>
        <dbReference type="ARBA" id="ARBA00004613"/>
    </source>
</evidence>